<dbReference type="EMBL" id="QEKT01000011">
    <property type="protein sequence ID" value="PVY82571.1"/>
    <property type="molecule type" value="Genomic_DNA"/>
</dbReference>
<evidence type="ECO:0000256" key="3">
    <source>
        <dbReference type="ARBA" id="ARBA00022448"/>
    </source>
</evidence>
<keyword evidence="7 8" id="KW-0472">Membrane</keyword>
<keyword evidence="3" id="KW-0813">Transport</keyword>
<evidence type="ECO:0000256" key="6">
    <source>
        <dbReference type="ARBA" id="ARBA00022989"/>
    </source>
</evidence>
<evidence type="ECO:0000256" key="8">
    <source>
        <dbReference type="SAM" id="Phobius"/>
    </source>
</evidence>
<dbReference type="PANTHER" id="PTHR21716:SF53">
    <property type="entry name" value="PERMEASE PERM-RELATED"/>
    <property type="match status" value="1"/>
</dbReference>
<feature type="transmembrane region" description="Helical" evidence="8">
    <location>
        <begin position="168"/>
        <end position="190"/>
    </location>
</feature>
<reference evidence="9 10" key="1">
    <citation type="submission" date="2018-04" db="EMBL/GenBank/DDBJ databases">
        <title>Genomic Encyclopedia of Type Strains, Phase IV (KMG-IV): sequencing the most valuable type-strain genomes for metagenomic binning, comparative biology and taxonomic classification.</title>
        <authorList>
            <person name="Goeker M."/>
        </authorList>
    </citation>
    <scope>NUCLEOTIDE SEQUENCE [LARGE SCALE GENOMIC DNA]</scope>
    <source>
        <strain evidence="9 10">DSM 28795</strain>
    </source>
</reference>
<evidence type="ECO:0000256" key="7">
    <source>
        <dbReference type="ARBA" id="ARBA00023136"/>
    </source>
</evidence>
<feature type="transmembrane region" description="Helical" evidence="8">
    <location>
        <begin position="293"/>
        <end position="312"/>
    </location>
</feature>
<accession>A0A2U1D4H4</accession>
<comment type="caution">
    <text evidence="9">The sequence shown here is derived from an EMBL/GenBank/DDBJ whole genome shotgun (WGS) entry which is preliminary data.</text>
</comment>
<dbReference type="GO" id="GO:0055085">
    <property type="term" value="P:transmembrane transport"/>
    <property type="evidence" value="ECO:0007669"/>
    <property type="project" value="TreeGrafter"/>
</dbReference>
<dbReference type="InterPro" id="IPR002549">
    <property type="entry name" value="AI-2E-like"/>
</dbReference>
<protein>
    <submittedName>
        <fullName evidence="9">Putative PurR-regulated permease PerM</fullName>
    </submittedName>
</protein>
<keyword evidence="4" id="KW-1003">Cell membrane</keyword>
<dbReference type="Pfam" id="PF01594">
    <property type="entry name" value="AI-2E_transport"/>
    <property type="match status" value="1"/>
</dbReference>
<feature type="transmembrane region" description="Helical" evidence="8">
    <location>
        <begin position="32"/>
        <end position="57"/>
    </location>
</feature>
<evidence type="ECO:0000256" key="5">
    <source>
        <dbReference type="ARBA" id="ARBA00022692"/>
    </source>
</evidence>
<proteinExistence type="inferred from homology"/>
<dbReference type="Proteomes" id="UP000245433">
    <property type="component" value="Unassembled WGS sequence"/>
</dbReference>
<evidence type="ECO:0000256" key="4">
    <source>
        <dbReference type="ARBA" id="ARBA00022475"/>
    </source>
</evidence>
<keyword evidence="10" id="KW-1185">Reference proteome</keyword>
<keyword evidence="5 8" id="KW-0812">Transmembrane</keyword>
<feature type="transmembrane region" description="Helical" evidence="8">
    <location>
        <begin position="9"/>
        <end position="26"/>
    </location>
</feature>
<evidence type="ECO:0000313" key="10">
    <source>
        <dbReference type="Proteomes" id="UP000245433"/>
    </source>
</evidence>
<dbReference type="PANTHER" id="PTHR21716">
    <property type="entry name" value="TRANSMEMBRANE PROTEIN"/>
    <property type="match status" value="1"/>
</dbReference>
<dbReference type="AlphaFoldDB" id="A0A2U1D4H4"/>
<evidence type="ECO:0000256" key="2">
    <source>
        <dbReference type="ARBA" id="ARBA00009773"/>
    </source>
</evidence>
<name>A0A2U1D4H4_9LACO</name>
<gene>
    <name evidence="9" type="ORF">C7384_1118</name>
</gene>
<feature type="transmembrane region" description="Helical" evidence="8">
    <location>
        <begin position="257"/>
        <end position="281"/>
    </location>
</feature>
<dbReference type="RefSeq" id="WP_089939943.1">
    <property type="nucleotide sequence ID" value="NZ_CAKOEX010000012.1"/>
</dbReference>
<organism evidence="9 10">
    <name type="scientific">Convivina intestini</name>
    <dbReference type="NCBI Taxonomy" id="1505726"/>
    <lineage>
        <taxon>Bacteria</taxon>
        <taxon>Bacillati</taxon>
        <taxon>Bacillota</taxon>
        <taxon>Bacilli</taxon>
        <taxon>Lactobacillales</taxon>
        <taxon>Lactobacillaceae</taxon>
        <taxon>Convivina</taxon>
    </lineage>
</organism>
<dbReference type="GO" id="GO:0005886">
    <property type="term" value="C:plasma membrane"/>
    <property type="evidence" value="ECO:0007669"/>
    <property type="project" value="UniProtKB-SubCell"/>
</dbReference>
<evidence type="ECO:0000256" key="1">
    <source>
        <dbReference type="ARBA" id="ARBA00004651"/>
    </source>
</evidence>
<feature type="transmembrane region" description="Helical" evidence="8">
    <location>
        <begin position="324"/>
        <end position="353"/>
    </location>
</feature>
<keyword evidence="6 8" id="KW-1133">Transmembrane helix</keyword>
<feature type="transmembrane region" description="Helical" evidence="8">
    <location>
        <begin position="78"/>
        <end position="100"/>
    </location>
</feature>
<evidence type="ECO:0000313" key="9">
    <source>
        <dbReference type="EMBL" id="PVY82571.1"/>
    </source>
</evidence>
<feature type="transmembrane region" description="Helical" evidence="8">
    <location>
        <begin position="229"/>
        <end position="251"/>
    </location>
</feature>
<dbReference type="OrthoDB" id="9793390at2"/>
<comment type="subcellular location">
    <subcellularLocation>
        <location evidence="1">Cell membrane</location>
        <topology evidence="1">Multi-pass membrane protein</topology>
    </subcellularLocation>
</comment>
<sequence length="374" mass="41956">MKNFKNNKILVWTIEILLVLSIVYMSTKINFLFHPLFVLASTVFAPLLLAGFLYYMLSPLLNLLMKIRITKTMKISRTWAATIVFLGLLAGIVLILATILPRISAQIASLLRMFPTFAMHQEQLLVETTQHGLLKDVEWNLIISKIQSSYTQYLASFYQYISSNAGSYISFATSLFVTLLTAPVILFYMLKDGDKFLPSIRKLLPGFSSSQWEKTESLLKKLNYTLSRYISGQIIECLFVAVFTTAGYFLIGQKYALVLGVFGGFCTLIPYVGPYIGIIPALMISVTTSMSQVIMTIIVVMVVNLVDGNLIYPNVIGKVLNIHPLTIILILLVAGNLAGILGMMLSVPLYAIVKEVIHFFYDVWLLKKQKSVEE</sequence>
<comment type="similarity">
    <text evidence="2">Belongs to the autoinducer-2 exporter (AI-2E) (TC 2.A.86) family.</text>
</comment>